<reference evidence="1" key="3">
    <citation type="submission" date="2021-05" db="UniProtKB">
        <authorList>
            <consortium name="EnsemblPlants"/>
        </authorList>
    </citation>
    <scope>IDENTIFICATION</scope>
    <source>
        <strain evidence="1">cv. B73</strain>
    </source>
</reference>
<name>A0A804M8L9_MAIZE</name>
<proteinExistence type="predicted"/>
<organism evidence="1 2">
    <name type="scientific">Zea mays</name>
    <name type="common">Maize</name>
    <dbReference type="NCBI Taxonomy" id="4577"/>
    <lineage>
        <taxon>Eukaryota</taxon>
        <taxon>Viridiplantae</taxon>
        <taxon>Streptophyta</taxon>
        <taxon>Embryophyta</taxon>
        <taxon>Tracheophyta</taxon>
        <taxon>Spermatophyta</taxon>
        <taxon>Magnoliopsida</taxon>
        <taxon>Liliopsida</taxon>
        <taxon>Poales</taxon>
        <taxon>Poaceae</taxon>
        <taxon>PACMAD clade</taxon>
        <taxon>Panicoideae</taxon>
        <taxon>Andropogonodae</taxon>
        <taxon>Andropogoneae</taxon>
        <taxon>Tripsacinae</taxon>
        <taxon>Zea</taxon>
    </lineage>
</organism>
<accession>A0A804M8L9</accession>
<dbReference type="EnsemblPlants" id="Zm00001eb066930_T001">
    <property type="protein sequence ID" value="Zm00001eb066930_P001"/>
    <property type="gene ID" value="Zm00001eb066930"/>
</dbReference>
<evidence type="ECO:0000313" key="1">
    <source>
        <dbReference type="EnsemblPlants" id="Zm00001eb066930_P001"/>
    </source>
</evidence>
<keyword evidence="2" id="KW-1185">Reference proteome</keyword>
<reference evidence="2" key="1">
    <citation type="submission" date="2015-12" db="EMBL/GenBank/DDBJ databases">
        <title>Update maize B73 reference genome by single molecule sequencing technologies.</title>
        <authorList>
            <consortium name="Maize Genome Sequencing Project"/>
            <person name="Ware D."/>
        </authorList>
    </citation>
    <scope>NUCLEOTIDE SEQUENCE [LARGE SCALE GENOMIC DNA]</scope>
    <source>
        <strain evidence="2">cv. B73</strain>
    </source>
</reference>
<reference evidence="1" key="2">
    <citation type="submission" date="2019-07" db="EMBL/GenBank/DDBJ databases">
        <authorList>
            <person name="Seetharam A."/>
            <person name="Woodhouse M."/>
            <person name="Cannon E."/>
        </authorList>
    </citation>
    <scope>NUCLEOTIDE SEQUENCE [LARGE SCALE GENOMIC DNA]</scope>
    <source>
        <strain evidence="1">cv. B73</strain>
    </source>
</reference>
<dbReference type="InParanoid" id="A0A804M8L9"/>
<evidence type="ECO:0000313" key="2">
    <source>
        <dbReference type="Proteomes" id="UP000007305"/>
    </source>
</evidence>
<dbReference type="Gramene" id="Zm00001eb066930_T001">
    <property type="protein sequence ID" value="Zm00001eb066930_P001"/>
    <property type="gene ID" value="Zm00001eb066930"/>
</dbReference>
<dbReference type="AlphaFoldDB" id="A0A804M8L9"/>
<sequence>MPSQVMDPRRHLSQFSNPTVVASSFSEEQFRLPTEVIICSCRIVAPFIVCVPAGGASSQTTCSMLWLETS</sequence>
<protein>
    <submittedName>
        <fullName evidence="1">Uncharacterized protein</fullName>
    </submittedName>
</protein>
<dbReference type="Proteomes" id="UP000007305">
    <property type="component" value="Chromosome 2"/>
</dbReference>